<feature type="transmembrane region" description="Helical" evidence="5">
    <location>
        <begin position="333"/>
        <end position="359"/>
    </location>
</feature>
<dbReference type="InterPro" id="IPR002293">
    <property type="entry name" value="AA/rel_permease1"/>
</dbReference>
<dbReference type="InterPro" id="IPR050598">
    <property type="entry name" value="AminoAcid_Transporter"/>
</dbReference>
<feature type="transmembrane region" description="Helical" evidence="5">
    <location>
        <begin position="473"/>
        <end position="492"/>
    </location>
</feature>
<dbReference type="PIRSF" id="PIRSF006060">
    <property type="entry name" value="AA_transporter"/>
    <property type="match status" value="1"/>
</dbReference>
<dbReference type="Proteomes" id="UP000440578">
    <property type="component" value="Unassembled WGS sequence"/>
</dbReference>
<dbReference type="GO" id="GO:0015179">
    <property type="term" value="F:L-amino acid transmembrane transporter activity"/>
    <property type="evidence" value="ECO:0007669"/>
    <property type="project" value="TreeGrafter"/>
</dbReference>
<keyword evidence="7" id="KW-1185">Reference proteome</keyword>
<evidence type="ECO:0000313" key="6">
    <source>
        <dbReference type="EMBL" id="KAF0291234.1"/>
    </source>
</evidence>
<proteinExistence type="predicted"/>
<evidence type="ECO:0000256" key="2">
    <source>
        <dbReference type="ARBA" id="ARBA00022692"/>
    </source>
</evidence>
<dbReference type="EMBL" id="VIIS01001897">
    <property type="protein sequence ID" value="KAF0291234.1"/>
    <property type="molecule type" value="Genomic_DNA"/>
</dbReference>
<sequence length="518" mass="55468">MVENAGYVSDDDFARELRMASQAAEMATARAAAAAASRRRQKEQQLAAGAAVQLPRTIGALSGSAILIGSIVGAGIFISPAGVLRHSGSVGAALTIWFATGLVEAVGALCYIELGLLLPEHGGDFTYLLRAFGPLHPFLGALPAFLQCWLDVNVSNPAGTAVLALTFAQYSVRPWYGSHCPPPAGLEPLLASLIVLTLTAANCIGVHWSTRLQNVSTAAKMTAMAIIVAVGVYSLSQGNVQYLATGFEGTTSSSSEMIAALLTCNWAYAGSKTLNEMSEELKDPPRTLPLSILGSLPLISAFYVLVNAAYLTVLSPQQMLASPAVAFLFAERAFRPAAFLMPLGVAISVLGALNSMILANSRVHFAVARQGHHMHVFSLVHVRWLTPVPALIFQAVVVCAMVFVGDAEALLRLSSFVSAFFNVMVVASLFVLRRTMPDANRPYRVHTLLAVSRLLFSAYLLVGPIVDHPRTEYLYSVAMLLLGLAVYTPFVYKGWSWPLLERCTVGLQKALELLPTEY</sequence>
<accession>A0A6A4VI63</accession>
<dbReference type="PANTHER" id="PTHR11785:SF512">
    <property type="entry name" value="SOBREMESA, ISOFORM B"/>
    <property type="match status" value="1"/>
</dbReference>
<keyword evidence="3 5" id="KW-1133">Transmembrane helix</keyword>
<feature type="transmembrane region" description="Helical" evidence="5">
    <location>
        <begin position="96"/>
        <end position="118"/>
    </location>
</feature>
<evidence type="ECO:0000313" key="7">
    <source>
        <dbReference type="Proteomes" id="UP000440578"/>
    </source>
</evidence>
<dbReference type="Pfam" id="PF13520">
    <property type="entry name" value="AA_permease_2"/>
    <property type="match status" value="1"/>
</dbReference>
<evidence type="ECO:0000256" key="1">
    <source>
        <dbReference type="ARBA" id="ARBA00004141"/>
    </source>
</evidence>
<reference evidence="6 7" key="1">
    <citation type="submission" date="2019-07" db="EMBL/GenBank/DDBJ databases">
        <title>Draft genome assembly of a fouling barnacle, Amphibalanus amphitrite (Darwin, 1854): The first reference genome for Thecostraca.</title>
        <authorList>
            <person name="Kim W."/>
        </authorList>
    </citation>
    <scope>NUCLEOTIDE SEQUENCE [LARGE SCALE GENOMIC DNA]</scope>
    <source>
        <strain evidence="6">SNU_AA5</strain>
        <tissue evidence="6">Soma without cirri and trophi</tissue>
    </source>
</reference>
<dbReference type="GO" id="GO:0016020">
    <property type="term" value="C:membrane"/>
    <property type="evidence" value="ECO:0007669"/>
    <property type="project" value="UniProtKB-SubCell"/>
</dbReference>
<dbReference type="AlphaFoldDB" id="A0A6A4VI63"/>
<feature type="transmembrane region" description="Helical" evidence="5">
    <location>
        <begin position="380"/>
        <end position="404"/>
    </location>
</feature>
<keyword evidence="2 5" id="KW-0812">Transmembrane</keyword>
<feature type="transmembrane region" description="Helical" evidence="5">
    <location>
        <begin position="221"/>
        <end position="240"/>
    </location>
</feature>
<dbReference type="Gene3D" id="1.20.1740.10">
    <property type="entry name" value="Amino acid/polyamine transporter I"/>
    <property type="match status" value="1"/>
</dbReference>
<name>A0A6A4VI63_AMPAM</name>
<feature type="transmembrane region" description="Helical" evidence="5">
    <location>
        <begin position="189"/>
        <end position="209"/>
    </location>
</feature>
<evidence type="ECO:0000256" key="3">
    <source>
        <dbReference type="ARBA" id="ARBA00022989"/>
    </source>
</evidence>
<evidence type="ECO:0000256" key="5">
    <source>
        <dbReference type="SAM" id="Phobius"/>
    </source>
</evidence>
<comment type="caution">
    <text evidence="6">The sequence shown here is derived from an EMBL/GenBank/DDBJ whole genome shotgun (WGS) entry which is preliminary data.</text>
</comment>
<feature type="transmembrane region" description="Helical" evidence="5">
    <location>
        <begin position="64"/>
        <end position="84"/>
    </location>
</feature>
<dbReference type="OrthoDB" id="5982228at2759"/>
<feature type="transmembrane region" description="Helical" evidence="5">
    <location>
        <begin position="290"/>
        <end position="313"/>
    </location>
</feature>
<evidence type="ECO:0000256" key="4">
    <source>
        <dbReference type="ARBA" id="ARBA00023136"/>
    </source>
</evidence>
<dbReference type="PANTHER" id="PTHR11785">
    <property type="entry name" value="AMINO ACID TRANSPORTER"/>
    <property type="match status" value="1"/>
</dbReference>
<feature type="transmembrane region" description="Helical" evidence="5">
    <location>
        <begin position="443"/>
        <end position="461"/>
    </location>
</feature>
<comment type="subcellular location">
    <subcellularLocation>
        <location evidence="1">Membrane</location>
        <topology evidence="1">Multi-pass membrane protein</topology>
    </subcellularLocation>
</comment>
<gene>
    <name evidence="6" type="primary">Slc7a9_3</name>
    <name evidence="6" type="ORF">FJT64_001163</name>
</gene>
<feature type="transmembrane region" description="Helical" evidence="5">
    <location>
        <begin position="410"/>
        <end position="431"/>
    </location>
</feature>
<protein>
    <submittedName>
        <fullName evidence="6">B(0,+)-type amino acid transporter 1</fullName>
    </submittedName>
</protein>
<keyword evidence="4 5" id="KW-0472">Membrane</keyword>
<organism evidence="6 7">
    <name type="scientific">Amphibalanus amphitrite</name>
    <name type="common">Striped barnacle</name>
    <name type="synonym">Balanus amphitrite</name>
    <dbReference type="NCBI Taxonomy" id="1232801"/>
    <lineage>
        <taxon>Eukaryota</taxon>
        <taxon>Metazoa</taxon>
        <taxon>Ecdysozoa</taxon>
        <taxon>Arthropoda</taxon>
        <taxon>Crustacea</taxon>
        <taxon>Multicrustacea</taxon>
        <taxon>Cirripedia</taxon>
        <taxon>Thoracica</taxon>
        <taxon>Thoracicalcarea</taxon>
        <taxon>Balanomorpha</taxon>
        <taxon>Balanoidea</taxon>
        <taxon>Balanidae</taxon>
        <taxon>Amphibalaninae</taxon>
        <taxon>Amphibalanus</taxon>
    </lineage>
</organism>